<comment type="caution">
    <text evidence="2">The sequence shown here is derived from an EMBL/GenBank/DDBJ whole genome shotgun (WGS) entry which is preliminary data.</text>
</comment>
<dbReference type="EMBL" id="LLXI01000173">
    <property type="protein sequence ID" value="PKY41914.1"/>
    <property type="molecule type" value="Genomic_DNA"/>
</dbReference>
<accession>A0A2I1G5K5</accession>
<evidence type="ECO:0000313" key="3">
    <source>
        <dbReference type="Proteomes" id="UP000234323"/>
    </source>
</evidence>
<proteinExistence type="predicted"/>
<organism evidence="2 3">
    <name type="scientific">Rhizophagus irregularis</name>
    <dbReference type="NCBI Taxonomy" id="588596"/>
    <lineage>
        <taxon>Eukaryota</taxon>
        <taxon>Fungi</taxon>
        <taxon>Fungi incertae sedis</taxon>
        <taxon>Mucoromycota</taxon>
        <taxon>Glomeromycotina</taxon>
        <taxon>Glomeromycetes</taxon>
        <taxon>Glomerales</taxon>
        <taxon>Glomeraceae</taxon>
        <taxon>Rhizophagus</taxon>
    </lineage>
</organism>
<keyword evidence="3" id="KW-1185">Reference proteome</keyword>
<evidence type="ECO:0000313" key="2">
    <source>
        <dbReference type="EMBL" id="PKY41914.1"/>
    </source>
</evidence>
<evidence type="ECO:0000256" key="1">
    <source>
        <dbReference type="SAM" id="Phobius"/>
    </source>
</evidence>
<keyword evidence="1" id="KW-0472">Membrane</keyword>
<feature type="transmembrane region" description="Helical" evidence="1">
    <location>
        <begin position="6"/>
        <end position="26"/>
    </location>
</feature>
<gene>
    <name evidence="2" type="ORF">RhiirA4_455622</name>
</gene>
<dbReference type="AlphaFoldDB" id="A0A2I1G5K5"/>
<protein>
    <submittedName>
        <fullName evidence="2">Uncharacterized protein</fullName>
    </submittedName>
</protein>
<sequence length="114" mass="12808">MESAIIEFYYSFSKVLAVLAFIISFIRNFEGKFSKTMASSSTPNISEALSESDNLDTAVNRALYYEPVIHALKKYNSFGITEDVIARTVEKSTGDGELYTNLLMKYQEALSTLH</sequence>
<name>A0A2I1G5K5_9GLOM</name>
<keyword evidence="1" id="KW-1133">Transmembrane helix</keyword>
<keyword evidence="1" id="KW-0812">Transmembrane</keyword>
<reference evidence="2 3" key="1">
    <citation type="submission" date="2015-10" db="EMBL/GenBank/DDBJ databases">
        <title>Genome analyses suggest a sexual origin of heterokaryosis in a supposedly ancient asexual fungus.</title>
        <authorList>
            <person name="Ropars J."/>
            <person name="Sedzielewska K."/>
            <person name="Noel J."/>
            <person name="Charron P."/>
            <person name="Farinelli L."/>
            <person name="Marton T."/>
            <person name="Kruger M."/>
            <person name="Pelin A."/>
            <person name="Brachmann A."/>
            <person name="Corradi N."/>
        </authorList>
    </citation>
    <scope>NUCLEOTIDE SEQUENCE [LARGE SCALE GENOMIC DNA]</scope>
    <source>
        <strain evidence="2 3">A4</strain>
    </source>
</reference>
<dbReference type="Proteomes" id="UP000234323">
    <property type="component" value="Unassembled WGS sequence"/>
</dbReference>